<name>A0A9D4KCJ8_DREPO</name>
<gene>
    <name evidence="2" type="ORF">DPMN_110426</name>
</gene>
<feature type="domain" description="Mab-21-like HhH/H2TH-like" evidence="1">
    <location>
        <begin position="305"/>
        <end position="365"/>
    </location>
</feature>
<dbReference type="SMART" id="SM01265">
    <property type="entry name" value="Mab-21"/>
    <property type="match status" value="1"/>
</dbReference>
<dbReference type="Pfam" id="PF20266">
    <property type="entry name" value="Mab-21_C"/>
    <property type="match status" value="1"/>
</dbReference>
<sequence length="532" mass="60951">MMERHTVQEIKVELDELNSIVCEVMEDIGVTEEMVDLRRYVYLKNDVHIHEKNTSLYHTIHAVGSQAEGSTTLGMYSDRDMVYVTPYVRSILHGKGPEITGDADCFAVKNEMCCSQCCFLQLVPLDKENIIKIVSADETIDMTGYFACENQERVLLLSNAAIDSLASIIVQPDENFVQNGPAIRCYGSVYPTDFTLALNCTLAPDCEVLFTRPKPGHWPKQKTMTNAKQCEMFLVHPGNIGSTYDRRKSILTIKFTSEYSLFQWRMSTNMIERLLMFDLNIVQMKAYILTKMIRKELLGPIVDNRLSTFHIKTSLLFTIEQFPENIWRNHNLLMCVMYCLNTLRRFLKRRFCPHYTIASVNLFENKLKVFEMKWLETEISAIIQSNLGRVLILQMDNFGQRLVEKLGGISSQLSTKEETRSLIICHCLINVCCDLSVAINIKTTKSRSEVDAFLNNNAETALFVLANDHKYRYETELYLNDIFNTKASIEASQSIENNIGIADAIDELFRDSLRSGNISCYLKYVSMLVCTH</sequence>
<dbReference type="PANTHER" id="PTHR10656:SF69">
    <property type="entry name" value="MAB-21-LIKE HHH_H2TH-LIKE DOMAIN-CONTAINING PROTEIN"/>
    <property type="match status" value="1"/>
</dbReference>
<comment type="caution">
    <text evidence="2">The sequence shown here is derived from an EMBL/GenBank/DDBJ whole genome shotgun (WGS) entry which is preliminary data.</text>
</comment>
<reference evidence="2" key="2">
    <citation type="submission" date="2020-11" db="EMBL/GenBank/DDBJ databases">
        <authorList>
            <person name="McCartney M.A."/>
            <person name="Auch B."/>
            <person name="Kono T."/>
            <person name="Mallez S."/>
            <person name="Becker A."/>
            <person name="Gohl D.M."/>
            <person name="Silverstein K.A.T."/>
            <person name="Koren S."/>
            <person name="Bechman K.B."/>
            <person name="Herman A."/>
            <person name="Abrahante J.E."/>
            <person name="Garbe J."/>
        </authorList>
    </citation>
    <scope>NUCLEOTIDE SEQUENCE</scope>
    <source>
        <strain evidence="2">Duluth1</strain>
        <tissue evidence="2">Whole animal</tissue>
    </source>
</reference>
<accession>A0A9D4KCJ8</accession>
<dbReference type="Gene3D" id="1.10.1410.40">
    <property type="match status" value="1"/>
</dbReference>
<protein>
    <recommendedName>
        <fullName evidence="1">Mab-21-like HhH/H2TH-like domain-containing protein</fullName>
    </recommendedName>
</protein>
<dbReference type="InterPro" id="IPR024810">
    <property type="entry name" value="MAB21L/cGLR"/>
</dbReference>
<organism evidence="2 3">
    <name type="scientific">Dreissena polymorpha</name>
    <name type="common">Zebra mussel</name>
    <name type="synonym">Mytilus polymorpha</name>
    <dbReference type="NCBI Taxonomy" id="45954"/>
    <lineage>
        <taxon>Eukaryota</taxon>
        <taxon>Metazoa</taxon>
        <taxon>Spiralia</taxon>
        <taxon>Lophotrochozoa</taxon>
        <taxon>Mollusca</taxon>
        <taxon>Bivalvia</taxon>
        <taxon>Autobranchia</taxon>
        <taxon>Heteroconchia</taxon>
        <taxon>Euheterodonta</taxon>
        <taxon>Imparidentia</taxon>
        <taxon>Neoheterodontei</taxon>
        <taxon>Myida</taxon>
        <taxon>Dreissenoidea</taxon>
        <taxon>Dreissenidae</taxon>
        <taxon>Dreissena</taxon>
    </lineage>
</organism>
<dbReference type="PANTHER" id="PTHR10656">
    <property type="entry name" value="CELL FATE DETERMINING PROTEIN MAB21-RELATED"/>
    <property type="match status" value="1"/>
</dbReference>
<dbReference type="Proteomes" id="UP000828390">
    <property type="component" value="Unassembled WGS sequence"/>
</dbReference>
<evidence type="ECO:0000313" key="3">
    <source>
        <dbReference type="Proteomes" id="UP000828390"/>
    </source>
</evidence>
<evidence type="ECO:0000313" key="2">
    <source>
        <dbReference type="EMBL" id="KAH3837048.1"/>
    </source>
</evidence>
<reference evidence="2" key="1">
    <citation type="journal article" date="2019" name="bioRxiv">
        <title>The Genome of the Zebra Mussel, Dreissena polymorpha: A Resource for Invasive Species Research.</title>
        <authorList>
            <person name="McCartney M.A."/>
            <person name="Auch B."/>
            <person name="Kono T."/>
            <person name="Mallez S."/>
            <person name="Zhang Y."/>
            <person name="Obille A."/>
            <person name="Becker A."/>
            <person name="Abrahante J.E."/>
            <person name="Garbe J."/>
            <person name="Badalamenti J.P."/>
            <person name="Herman A."/>
            <person name="Mangelson H."/>
            <person name="Liachko I."/>
            <person name="Sullivan S."/>
            <person name="Sone E.D."/>
            <person name="Koren S."/>
            <person name="Silverstein K.A.T."/>
            <person name="Beckman K.B."/>
            <person name="Gohl D.M."/>
        </authorList>
    </citation>
    <scope>NUCLEOTIDE SEQUENCE</scope>
    <source>
        <strain evidence="2">Duluth1</strain>
        <tissue evidence="2">Whole animal</tissue>
    </source>
</reference>
<dbReference type="InterPro" id="IPR046906">
    <property type="entry name" value="Mab-21_HhH/H2TH-like"/>
</dbReference>
<dbReference type="EMBL" id="JAIWYP010000004">
    <property type="protein sequence ID" value="KAH3837048.1"/>
    <property type="molecule type" value="Genomic_DNA"/>
</dbReference>
<keyword evidence="3" id="KW-1185">Reference proteome</keyword>
<evidence type="ECO:0000259" key="1">
    <source>
        <dbReference type="Pfam" id="PF20266"/>
    </source>
</evidence>
<proteinExistence type="predicted"/>
<dbReference type="AlphaFoldDB" id="A0A9D4KCJ8"/>